<dbReference type="eggNOG" id="ENOG50333Q5">
    <property type="taxonomic scope" value="Bacteria"/>
</dbReference>
<protein>
    <submittedName>
        <fullName evidence="1">Uncharacterized protein</fullName>
    </submittedName>
</protein>
<reference evidence="1 2" key="1">
    <citation type="journal article" date="2014" name="Genome Announc.">
        <title>Genome Sequence and Methylome of Soil Bacterium Gemmatirosa kalamazoonensis KBS708T, a Member of the Rarely Cultivated Gemmatimonadetes Phylum.</title>
        <authorList>
            <person name="Debruyn J.M."/>
            <person name="Radosevich M."/>
            <person name="Wommack K.E."/>
            <person name="Polson S.W."/>
            <person name="Hauser L.J."/>
            <person name="Fawaz M.N."/>
            <person name="Korlach J."/>
            <person name="Tsai Y.C."/>
        </authorList>
    </citation>
    <scope>NUCLEOTIDE SEQUENCE [LARGE SCALE GENOMIC DNA]</scope>
    <source>
        <strain evidence="1 2">KBS708</strain>
    </source>
</reference>
<accession>W0REL7</accession>
<keyword evidence="2" id="KW-1185">Reference proteome</keyword>
<dbReference type="EMBL" id="CP007128">
    <property type="protein sequence ID" value="AHG88765.1"/>
    <property type="molecule type" value="Genomic_DNA"/>
</dbReference>
<sequence>MLPWYHCTIMAVDVERVQTGVRLEKRTLKVLKGLAEYLDLSLGDLLEGIVLHAFEGQAPFGPATLEQIERLKTVYGLTLTAADSHQLREAPDV</sequence>
<dbReference type="AlphaFoldDB" id="W0REL7"/>
<evidence type="ECO:0000313" key="2">
    <source>
        <dbReference type="Proteomes" id="UP000019151"/>
    </source>
</evidence>
<dbReference type="Proteomes" id="UP000019151">
    <property type="component" value="Chromosome"/>
</dbReference>
<proteinExistence type="predicted"/>
<evidence type="ECO:0000313" key="1">
    <source>
        <dbReference type="EMBL" id="AHG88765.1"/>
    </source>
</evidence>
<organism evidence="1 2">
    <name type="scientific">Gemmatirosa kalamazoonensis</name>
    <dbReference type="NCBI Taxonomy" id="861299"/>
    <lineage>
        <taxon>Bacteria</taxon>
        <taxon>Pseudomonadati</taxon>
        <taxon>Gemmatimonadota</taxon>
        <taxon>Gemmatimonadia</taxon>
        <taxon>Gemmatimonadales</taxon>
        <taxon>Gemmatimonadaceae</taxon>
        <taxon>Gemmatirosa</taxon>
    </lineage>
</organism>
<dbReference type="InParanoid" id="W0REL7"/>
<gene>
    <name evidence="1" type="ORF">J421_1228</name>
</gene>
<dbReference type="PATRIC" id="fig|861299.3.peg.1244"/>
<name>W0REL7_9BACT</name>
<dbReference type="HOGENOM" id="CLU_182784_0_0_0"/>
<dbReference type="KEGG" id="gba:J421_1228"/>
<dbReference type="STRING" id="861299.J421_1228"/>